<sequence length="151" mass="17280">MRVVLLFLLVFCSSSIFAASALTVFDHLGQKHEFSREQLLSLPQKEITTSLPWVEGERVYSGVTLLAVLETINVPISPKVIFVALNDYKVAVPQDDFFDYQPIIAIKQNGKFMSVREKGPYWLIYPISSNPDINNADFYAKMIWQIRDIHL</sequence>
<reference evidence="3" key="1">
    <citation type="journal article" date="2019" name="Int. J. Syst. Evol. Microbiol.">
        <title>The Global Catalogue of Microorganisms (GCM) 10K type strain sequencing project: providing services to taxonomists for standard genome sequencing and annotation.</title>
        <authorList>
            <consortium name="The Broad Institute Genomics Platform"/>
            <consortium name="The Broad Institute Genome Sequencing Center for Infectious Disease"/>
            <person name="Wu L."/>
            <person name="Ma J."/>
        </authorList>
    </citation>
    <scope>NUCLEOTIDE SEQUENCE [LARGE SCALE GENOMIC DNA]</scope>
    <source>
        <strain evidence="3">CECT 7226</strain>
    </source>
</reference>
<evidence type="ECO:0008006" key="4">
    <source>
        <dbReference type="Google" id="ProtNLM"/>
    </source>
</evidence>
<keyword evidence="3" id="KW-1185">Reference proteome</keyword>
<comment type="caution">
    <text evidence="2">The sequence shown here is derived from an EMBL/GenBank/DDBJ whole genome shotgun (WGS) entry which is preliminary data.</text>
</comment>
<dbReference type="EMBL" id="JAUFQY010000002">
    <property type="protein sequence ID" value="MDN3702224.1"/>
    <property type="molecule type" value="Genomic_DNA"/>
</dbReference>
<protein>
    <recommendedName>
        <fullName evidence="4">Oxidoreductase</fullName>
    </recommendedName>
</protein>
<evidence type="ECO:0000256" key="1">
    <source>
        <dbReference type="SAM" id="SignalP"/>
    </source>
</evidence>
<evidence type="ECO:0000313" key="2">
    <source>
        <dbReference type="EMBL" id="MDN3702224.1"/>
    </source>
</evidence>
<dbReference type="Gene3D" id="3.90.420.10">
    <property type="entry name" value="Oxidoreductase, molybdopterin-binding domain"/>
    <property type="match status" value="1"/>
</dbReference>
<gene>
    <name evidence="2" type="ORF">QWY96_17325</name>
</gene>
<feature type="chain" id="PRO_5046116173" description="Oxidoreductase" evidence="1">
    <location>
        <begin position="19"/>
        <end position="151"/>
    </location>
</feature>
<dbReference type="Proteomes" id="UP001223712">
    <property type="component" value="Unassembled WGS sequence"/>
</dbReference>
<proteinExistence type="predicted"/>
<name>A0ABT8CP50_9VIBR</name>
<dbReference type="RefSeq" id="WP_261839896.1">
    <property type="nucleotide sequence ID" value="NZ_AP025459.1"/>
</dbReference>
<organism evidence="2 3">
    <name type="scientific">Vibrio artabrorum</name>
    <dbReference type="NCBI Taxonomy" id="446374"/>
    <lineage>
        <taxon>Bacteria</taxon>
        <taxon>Pseudomonadati</taxon>
        <taxon>Pseudomonadota</taxon>
        <taxon>Gammaproteobacteria</taxon>
        <taxon>Vibrionales</taxon>
        <taxon>Vibrionaceae</taxon>
        <taxon>Vibrio</taxon>
    </lineage>
</organism>
<feature type="signal peptide" evidence="1">
    <location>
        <begin position="1"/>
        <end position="18"/>
    </location>
</feature>
<dbReference type="InterPro" id="IPR036374">
    <property type="entry name" value="OxRdtase_Mopterin-bd_sf"/>
</dbReference>
<evidence type="ECO:0000313" key="3">
    <source>
        <dbReference type="Proteomes" id="UP001223712"/>
    </source>
</evidence>
<accession>A0ABT8CP50</accession>
<keyword evidence="1" id="KW-0732">Signal</keyword>
<dbReference type="SUPFAM" id="SSF56524">
    <property type="entry name" value="Oxidoreductase molybdopterin-binding domain"/>
    <property type="match status" value="1"/>
</dbReference>